<evidence type="ECO:0000256" key="1">
    <source>
        <dbReference type="SAM" id="MobiDB-lite"/>
    </source>
</evidence>
<feature type="compositionally biased region" description="Low complexity" evidence="1">
    <location>
        <begin position="96"/>
        <end position="115"/>
    </location>
</feature>
<dbReference type="Proteomes" id="UP000011086">
    <property type="component" value="Unassembled WGS sequence"/>
</dbReference>
<evidence type="ECO:0000313" key="3">
    <source>
        <dbReference type="EMBL" id="ELQ40405.1"/>
    </source>
</evidence>
<feature type="signal peptide" evidence="2">
    <location>
        <begin position="1"/>
        <end position="21"/>
    </location>
</feature>
<reference evidence="3" key="1">
    <citation type="journal article" date="2012" name="PLoS Genet.">
        <title>Comparative analysis of the genomes of two field isolates of the rice blast fungus Magnaporthe oryzae.</title>
        <authorList>
            <person name="Xue M."/>
            <person name="Yang J."/>
            <person name="Li Z."/>
            <person name="Hu S."/>
            <person name="Yao N."/>
            <person name="Dean R.A."/>
            <person name="Zhao W."/>
            <person name="Shen M."/>
            <person name="Zhang H."/>
            <person name="Li C."/>
            <person name="Liu L."/>
            <person name="Cao L."/>
            <person name="Xu X."/>
            <person name="Xing Y."/>
            <person name="Hsiang T."/>
            <person name="Zhang Z."/>
            <person name="Xu J.R."/>
            <person name="Peng Y.L."/>
        </authorList>
    </citation>
    <scope>NUCLEOTIDE SEQUENCE</scope>
    <source>
        <strain evidence="3">Y34</strain>
    </source>
</reference>
<sequence length="318" mass="33686">MEFLAILAVLALPALTPHGHGDSPAGRAVHCSPNALLRKLFPAALHPGADPNNLDSARGLCQGRQRNRPHRPKSQTRRLHLAALQERGDHRRRRTASSSPTPTYSVLGDGAAAAQPPRRRVVVVLGIPWLGPRVVATTARHLSQPEESATGSRPRIWTATGCRTGNVVAVINLARRTGTRGLCAYRKGWGAHDPGPQPGRRRRATLAPRPGTARSRGKGSFARTGTRREGTPQVSSRPSKGRFRRGTSAAAPTANSSTLTLMPCPASRAAPSTARSPPTPGGKFMQYGVLAGGSAIFNLGAQVEAFVNAVAAARRDFP</sequence>
<feature type="region of interest" description="Disordered" evidence="1">
    <location>
        <begin position="48"/>
        <end position="115"/>
    </location>
</feature>
<feature type="chain" id="PRO_5041683424" evidence="2">
    <location>
        <begin position="22"/>
        <end position="318"/>
    </location>
</feature>
<keyword evidence="2" id="KW-0732">Signal</keyword>
<evidence type="ECO:0000256" key="2">
    <source>
        <dbReference type="SAM" id="SignalP"/>
    </source>
</evidence>
<accession>A0AA97P1V0</accession>
<protein>
    <submittedName>
        <fullName evidence="3">Uncharacterized protein</fullName>
    </submittedName>
</protein>
<organism evidence="3">
    <name type="scientific">Pyricularia oryzae (strain Y34)</name>
    <name type="common">Rice blast fungus</name>
    <name type="synonym">Magnaporthe oryzae</name>
    <dbReference type="NCBI Taxonomy" id="1143189"/>
    <lineage>
        <taxon>Eukaryota</taxon>
        <taxon>Fungi</taxon>
        <taxon>Dikarya</taxon>
        <taxon>Ascomycota</taxon>
        <taxon>Pezizomycotina</taxon>
        <taxon>Sordariomycetes</taxon>
        <taxon>Sordariomycetidae</taxon>
        <taxon>Magnaporthales</taxon>
        <taxon>Pyriculariaceae</taxon>
        <taxon>Pyricularia</taxon>
    </lineage>
</organism>
<dbReference type="AlphaFoldDB" id="A0AA97P1V0"/>
<feature type="compositionally biased region" description="Low complexity" evidence="1">
    <location>
        <begin position="247"/>
        <end position="276"/>
    </location>
</feature>
<feature type="compositionally biased region" description="Basic residues" evidence="1">
    <location>
        <begin position="65"/>
        <end position="80"/>
    </location>
</feature>
<gene>
    <name evidence="3" type="ORF">OOU_Y34scaffold00442g5</name>
</gene>
<feature type="region of interest" description="Disordered" evidence="1">
    <location>
        <begin position="185"/>
        <end position="279"/>
    </location>
</feature>
<proteinExistence type="predicted"/>
<dbReference type="EMBL" id="JH793854">
    <property type="protein sequence ID" value="ELQ40405.1"/>
    <property type="molecule type" value="Genomic_DNA"/>
</dbReference>
<name>A0AA97P1V0_PYRO3</name>